<dbReference type="EMBL" id="CAJNJA010094831">
    <property type="protein sequence ID" value="CAE7941756.1"/>
    <property type="molecule type" value="Genomic_DNA"/>
</dbReference>
<organism evidence="1 2">
    <name type="scientific">Symbiodinium necroappetens</name>
    <dbReference type="NCBI Taxonomy" id="1628268"/>
    <lineage>
        <taxon>Eukaryota</taxon>
        <taxon>Sar</taxon>
        <taxon>Alveolata</taxon>
        <taxon>Dinophyceae</taxon>
        <taxon>Suessiales</taxon>
        <taxon>Symbiodiniaceae</taxon>
        <taxon>Symbiodinium</taxon>
    </lineage>
</organism>
<dbReference type="Proteomes" id="UP000601435">
    <property type="component" value="Unassembled WGS sequence"/>
</dbReference>
<proteinExistence type="predicted"/>
<dbReference type="AlphaFoldDB" id="A0A813CCG1"/>
<accession>A0A813CCG1</accession>
<reference evidence="1" key="1">
    <citation type="submission" date="2021-02" db="EMBL/GenBank/DDBJ databases">
        <authorList>
            <person name="Dougan E. K."/>
            <person name="Rhodes N."/>
            <person name="Thang M."/>
            <person name="Chan C."/>
        </authorList>
    </citation>
    <scope>NUCLEOTIDE SEQUENCE</scope>
</reference>
<evidence type="ECO:0000313" key="1">
    <source>
        <dbReference type="EMBL" id="CAE7941756.1"/>
    </source>
</evidence>
<dbReference type="OrthoDB" id="416725at2759"/>
<name>A0A813CCG1_9DINO</name>
<gene>
    <name evidence="1" type="ORF">SNEC2469_LOCUS34394</name>
</gene>
<keyword evidence="2" id="KW-1185">Reference proteome</keyword>
<comment type="caution">
    <text evidence="1">The sequence shown here is derived from an EMBL/GenBank/DDBJ whole genome shotgun (WGS) entry which is preliminary data.</text>
</comment>
<evidence type="ECO:0000313" key="2">
    <source>
        <dbReference type="Proteomes" id="UP000601435"/>
    </source>
</evidence>
<sequence>MKLVPLLPTVAPDHAPYRGYKVGETIHDHDIALSYVLDHYSYALPSYHELSKKQQDSIRFTQCKMEYNMGWLVQAEGIGTRFASLCAVRLCGCARWKHHSLFGLRSPRRGCEQGAAPAAP</sequence>
<protein>
    <submittedName>
        <fullName evidence="1">Uncharacterized protein</fullName>
    </submittedName>
</protein>